<dbReference type="EMBL" id="JAHRHJ020000005">
    <property type="protein sequence ID" value="KAH9315619.1"/>
    <property type="molecule type" value="Genomic_DNA"/>
</dbReference>
<evidence type="ECO:0000256" key="1">
    <source>
        <dbReference type="SAM" id="MobiDB-lite"/>
    </source>
</evidence>
<evidence type="ECO:0000313" key="2">
    <source>
        <dbReference type="EMBL" id="KAH9315619.1"/>
    </source>
</evidence>
<sequence>MISDSESDSLDDVVVKNAPPLLDHLVPPDPHASESPDSDGSVDWDLVPSHSSEESSDSEPDPPGP</sequence>
<feature type="non-terminal residue" evidence="2">
    <location>
        <position position="65"/>
    </location>
</feature>
<gene>
    <name evidence="2" type="ORF">KI387_024246</name>
</gene>
<proteinExistence type="predicted"/>
<keyword evidence="3" id="KW-1185">Reference proteome</keyword>
<dbReference type="Proteomes" id="UP000824469">
    <property type="component" value="Unassembled WGS sequence"/>
</dbReference>
<organism evidence="2 3">
    <name type="scientific">Taxus chinensis</name>
    <name type="common">Chinese yew</name>
    <name type="synonym">Taxus wallichiana var. chinensis</name>
    <dbReference type="NCBI Taxonomy" id="29808"/>
    <lineage>
        <taxon>Eukaryota</taxon>
        <taxon>Viridiplantae</taxon>
        <taxon>Streptophyta</taxon>
        <taxon>Embryophyta</taxon>
        <taxon>Tracheophyta</taxon>
        <taxon>Spermatophyta</taxon>
        <taxon>Pinopsida</taxon>
        <taxon>Pinidae</taxon>
        <taxon>Conifers II</taxon>
        <taxon>Cupressales</taxon>
        <taxon>Taxaceae</taxon>
        <taxon>Taxus</taxon>
    </lineage>
</organism>
<dbReference type="AlphaFoldDB" id="A0AA38L8C2"/>
<protein>
    <submittedName>
        <fullName evidence="2">Uncharacterized protein</fullName>
    </submittedName>
</protein>
<feature type="compositionally biased region" description="Acidic residues" evidence="1">
    <location>
        <begin position="1"/>
        <end position="11"/>
    </location>
</feature>
<feature type="region of interest" description="Disordered" evidence="1">
    <location>
        <begin position="1"/>
        <end position="65"/>
    </location>
</feature>
<name>A0AA38L8C2_TAXCH</name>
<accession>A0AA38L8C2</accession>
<evidence type="ECO:0000313" key="3">
    <source>
        <dbReference type="Proteomes" id="UP000824469"/>
    </source>
</evidence>
<reference evidence="2 3" key="1">
    <citation type="journal article" date="2021" name="Nat. Plants">
        <title>The Taxus genome provides insights into paclitaxel biosynthesis.</title>
        <authorList>
            <person name="Xiong X."/>
            <person name="Gou J."/>
            <person name="Liao Q."/>
            <person name="Li Y."/>
            <person name="Zhou Q."/>
            <person name="Bi G."/>
            <person name="Li C."/>
            <person name="Du R."/>
            <person name="Wang X."/>
            <person name="Sun T."/>
            <person name="Guo L."/>
            <person name="Liang H."/>
            <person name="Lu P."/>
            <person name="Wu Y."/>
            <person name="Zhang Z."/>
            <person name="Ro D.K."/>
            <person name="Shang Y."/>
            <person name="Huang S."/>
            <person name="Yan J."/>
        </authorList>
    </citation>
    <scope>NUCLEOTIDE SEQUENCE [LARGE SCALE GENOMIC DNA]</scope>
    <source>
        <strain evidence="2">Ta-2019</strain>
    </source>
</reference>
<comment type="caution">
    <text evidence="2">The sequence shown here is derived from an EMBL/GenBank/DDBJ whole genome shotgun (WGS) entry which is preliminary data.</text>
</comment>
<feature type="compositionally biased region" description="Acidic residues" evidence="1">
    <location>
        <begin position="54"/>
        <end position="65"/>
    </location>
</feature>